<feature type="transmembrane region" description="Helical" evidence="2">
    <location>
        <begin position="114"/>
        <end position="132"/>
    </location>
</feature>
<evidence type="ECO:0000313" key="4">
    <source>
        <dbReference type="Proteomes" id="UP000076722"/>
    </source>
</evidence>
<keyword evidence="2" id="KW-1133">Transmembrane helix</keyword>
<name>A0A164PVB3_9AGAM</name>
<proteinExistence type="predicted"/>
<accession>A0A164PVB3</accession>
<feature type="region of interest" description="Disordered" evidence="1">
    <location>
        <begin position="194"/>
        <end position="218"/>
    </location>
</feature>
<feature type="compositionally biased region" description="Basic and acidic residues" evidence="1">
    <location>
        <begin position="200"/>
        <end position="218"/>
    </location>
</feature>
<keyword evidence="2" id="KW-0472">Membrane</keyword>
<dbReference type="AlphaFoldDB" id="A0A164PVB3"/>
<evidence type="ECO:0000256" key="1">
    <source>
        <dbReference type="SAM" id="MobiDB-lite"/>
    </source>
</evidence>
<evidence type="ECO:0000256" key="2">
    <source>
        <dbReference type="SAM" id="Phobius"/>
    </source>
</evidence>
<reference evidence="3 4" key="1">
    <citation type="journal article" date="2016" name="Mol. Biol. Evol.">
        <title>Comparative Genomics of Early-Diverging Mushroom-Forming Fungi Provides Insights into the Origins of Lignocellulose Decay Capabilities.</title>
        <authorList>
            <person name="Nagy L.G."/>
            <person name="Riley R."/>
            <person name="Tritt A."/>
            <person name="Adam C."/>
            <person name="Daum C."/>
            <person name="Floudas D."/>
            <person name="Sun H."/>
            <person name="Yadav J.S."/>
            <person name="Pangilinan J."/>
            <person name="Larsson K.H."/>
            <person name="Matsuura K."/>
            <person name="Barry K."/>
            <person name="Labutti K."/>
            <person name="Kuo R."/>
            <person name="Ohm R.A."/>
            <person name="Bhattacharya S.S."/>
            <person name="Shirouzu T."/>
            <person name="Yoshinaga Y."/>
            <person name="Martin F.M."/>
            <person name="Grigoriev I.V."/>
            <person name="Hibbett D.S."/>
        </authorList>
    </citation>
    <scope>NUCLEOTIDE SEQUENCE [LARGE SCALE GENOMIC DNA]</scope>
    <source>
        <strain evidence="3 4">HHB9708</strain>
    </source>
</reference>
<keyword evidence="2" id="KW-0812">Transmembrane</keyword>
<feature type="compositionally biased region" description="Polar residues" evidence="1">
    <location>
        <begin position="16"/>
        <end position="27"/>
    </location>
</feature>
<dbReference type="EMBL" id="KV419430">
    <property type="protein sequence ID" value="KZS89066.1"/>
    <property type="molecule type" value="Genomic_DNA"/>
</dbReference>
<keyword evidence="4" id="KW-1185">Reference proteome</keyword>
<gene>
    <name evidence="3" type="ORF">SISNIDRAFT_234631</name>
</gene>
<protein>
    <submittedName>
        <fullName evidence="3">Uncharacterized protein</fullName>
    </submittedName>
</protein>
<feature type="region of interest" description="Disordered" evidence="1">
    <location>
        <begin position="1"/>
        <end position="53"/>
    </location>
</feature>
<dbReference type="Proteomes" id="UP000076722">
    <property type="component" value="Unassembled WGS sequence"/>
</dbReference>
<organism evidence="3 4">
    <name type="scientific">Sistotremastrum niveocremeum HHB9708</name>
    <dbReference type="NCBI Taxonomy" id="1314777"/>
    <lineage>
        <taxon>Eukaryota</taxon>
        <taxon>Fungi</taxon>
        <taxon>Dikarya</taxon>
        <taxon>Basidiomycota</taxon>
        <taxon>Agaricomycotina</taxon>
        <taxon>Agaricomycetes</taxon>
        <taxon>Sistotremastrales</taxon>
        <taxon>Sistotremastraceae</taxon>
        <taxon>Sertulicium</taxon>
        <taxon>Sertulicium niveocremeum</taxon>
    </lineage>
</organism>
<sequence length="218" mass="24325">MSNIQTQGYDIADQGMSRQHSPRQGHSNDPIPIAKPFQDTAPEPIDAPISPSEIGAKLEDIRREFNDKLDRLVNGVLKGDKIADGDPQRWLPPFTGKTLIQMWKKVEARFRLKISPFIFVALALLPFMFLIFRTPSYPIFTINLPGLHTGPQPTNHHLALLPGAIAGADQTGSQPLEPPTISLYRANSNIVGRQTNDCSSTDRRQEIGARPCDYPRRH</sequence>
<evidence type="ECO:0000313" key="3">
    <source>
        <dbReference type="EMBL" id="KZS89066.1"/>
    </source>
</evidence>